<dbReference type="InterPro" id="IPR017853">
    <property type="entry name" value="GH"/>
</dbReference>
<dbReference type="EMBL" id="BAABRP010000005">
    <property type="protein sequence ID" value="GAA5513011.1"/>
    <property type="molecule type" value="Genomic_DNA"/>
</dbReference>
<organism evidence="2 3">
    <name type="scientific">Deinococcus carri</name>
    <dbReference type="NCBI Taxonomy" id="1211323"/>
    <lineage>
        <taxon>Bacteria</taxon>
        <taxon>Thermotogati</taxon>
        <taxon>Deinococcota</taxon>
        <taxon>Deinococci</taxon>
        <taxon>Deinococcales</taxon>
        <taxon>Deinococcaceae</taxon>
        <taxon>Deinococcus</taxon>
    </lineage>
</organism>
<reference evidence="2 3" key="1">
    <citation type="submission" date="2024-02" db="EMBL/GenBank/DDBJ databases">
        <title>Deinococcus carri NBRC 110142.</title>
        <authorList>
            <person name="Ichikawa N."/>
            <person name="Katano-Makiyama Y."/>
            <person name="Hidaka K."/>
        </authorList>
    </citation>
    <scope>NUCLEOTIDE SEQUENCE [LARGE SCALE GENOMIC DNA]</scope>
    <source>
        <strain evidence="2 3">NBRC 110142</strain>
    </source>
</reference>
<comment type="caution">
    <text evidence="2">The sequence shown here is derived from an EMBL/GenBank/DDBJ whole genome shotgun (WGS) entry which is preliminary data.</text>
</comment>
<evidence type="ECO:0000256" key="1">
    <source>
        <dbReference type="SAM" id="MobiDB-lite"/>
    </source>
</evidence>
<keyword evidence="3" id="KW-1185">Reference proteome</keyword>
<evidence type="ECO:0000313" key="3">
    <source>
        <dbReference type="Proteomes" id="UP001401887"/>
    </source>
</evidence>
<dbReference type="Pfam" id="PF00232">
    <property type="entry name" value="Glyco_hydro_1"/>
    <property type="match status" value="1"/>
</dbReference>
<evidence type="ECO:0000313" key="2">
    <source>
        <dbReference type="EMBL" id="GAA5513011.1"/>
    </source>
</evidence>
<feature type="region of interest" description="Disordered" evidence="1">
    <location>
        <begin position="419"/>
        <end position="467"/>
    </location>
</feature>
<dbReference type="SUPFAM" id="SSF51445">
    <property type="entry name" value="(Trans)glycosidases"/>
    <property type="match status" value="1"/>
</dbReference>
<sequence length="467" mass="53121">MFATGIENSYPTIQGGRVRQDEMAKCRHYDFWQKDFDLVSELGISFLRYGPPIHTTWTGPDRYDWSFADETFAGLRARNITPIVDLCHFGVPDWVGNFQNPDFPEQFARYAGAFARRFPWVQLYTPVNEMYVCALFSARYGWWNEQLSTDPAFVTALKHIVRANILAMHAILRERPDAIFIQSESSEYFHAENPQAIGRAETLNAVRFLSLDLNYGQQVSSEMYEYLLDNGMTRDEYHFFLRHNLKHHCIMGNDYYVTNEHLVHPDGQTEASGEIFGYSVITNQYYARYGLPVMHTETNFTQGPAGDEAVRWLRKEWANVLRVRNDGLPIVGFTWYSLTDQVDWDSALRENNGNVNPLGLYDLDRNIRPVGEAYRRLIGEWCDVLPTQSVVLTVPVFPPSQQGGEAVQNAQAQARVFQQVSQATTPTQTDPTPRAVTPEPPPPQPPQTTAAQATPAQTPAPQKGQPS</sequence>
<proteinExistence type="predicted"/>
<name>A0ABP9W7A4_9DEIO</name>
<gene>
    <name evidence="2" type="ORF">Dcar01_01736</name>
</gene>
<dbReference type="Proteomes" id="UP001401887">
    <property type="component" value="Unassembled WGS sequence"/>
</dbReference>
<evidence type="ECO:0008006" key="4">
    <source>
        <dbReference type="Google" id="ProtNLM"/>
    </source>
</evidence>
<feature type="compositionally biased region" description="Low complexity" evidence="1">
    <location>
        <begin position="424"/>
        <end position="437"/>
    </location>
</feature>
<protein>
    <recommendedName>
        <fullName evidence="4">Glycoside hydrolase family 1</fullName>
    </recommendedName>
</protein>
<feature type="compositionally biased region" description="Low complexity" evidence="1">
    <location>
        <begin position="447"/>
        <end position="467"/>
    </location>
</feature>
<dbReference type="Gene3D" id="3.20.20.80">
    <property type="entry name" value="Glycosidases"/>
    <property type="match status" value="1"/>
</dbReference>
<accession>A0ABP9W7A4</accession>
<dbReference type="InterPro" id="IPR001360">
    <property type="entry name" value="Glyco_hydro_1"/>
</dbReference>